<protein>
    <recommendedName>
        <fullName evidence="3">DUF5723 domain-containing protein</fullName>
    </recommendedName>
</protein>
<evidence type="ECO:0000313" key="1">
    <source>
        <dbReference type="EMBL" id="CAG5087873.1"/>
    </source>
</evidence>
<proteinExistence type="predicted"/>
<keyword evidence="2" id="KW-1185">Reference proteome</keyword>
<accession>A0A916JQT4</accession>
<dbReference type="KEGG" id="ptan:CRYO30217_03606"/>
<sequence>MKFWTIMLNRNILTFFTVLWTMTYFGQDQNSSPYTRFGIGEQVPMITSPYIGLGGSSVALAKEGDLTQVRLAEFHHINVSNPATYASVLKHTPVFDCGVMGKASFMKSDKGTYNQTTVALRNFALLLPVAKKTGVVFGLMPYSTTGYDINEFDPNEGDTITYNYAGMGSVNRLFIGAGQQLINRGDSIRLSIGVNASFLFGTIQRDRKIEFQDATFYNSHVKNKLLIRGFSMDYGLHYYERINKNISYQIGLTANLGNQVRAYQDFFAYTYTLNNIQEEEVSDTTNFYTDNRGHIKLPKSFAIGGAVTLKERVTLTAQFEMADFQNYYEYFDSTETAYEELAQMQKFAFGVNILPKKGMNFKDVHAIQLSSYQLGFHYGYTPYRSNDIHLKQYGIAFGITMPMLSSTSTSSLSLGFELGKLGTTENGLIEDNYLKFNVGLSLSPNAKYDRWFWKRLYD</sequence>
<dbReference type="AlphaFoldDB" id="A0A916JQT4"/>
<organism evidence="1 2">
    <name type="scientific">Parvicella tangerina</name>
    <dbReference type="NCBI Taxonomy" id="2829795"/>
    <lineage>
        <taxon>Bacteria</taxon>
        <taxon>Pseudomonadati</taxon>
        <taxon>Bacteroidota</taxon>
        <taxon>Flavobacteriia</taxon>
        <taxon>Flavobacteriales</taxon>
        <taxon>Parvicellaceae</taxon>
        <taxon>Parvicella</taxon>
    </lineage>
</organism>
<evidence type="ECO:0008006" key="3">
    <source>
        <dbReference type="Google" id="ProtNLM"/>
    </source>
</evidence>
<dbReference type="Proteomes" id="UP000683507">
    <property type="component" value="Chromosome"/>
</dbReference>
<evidence type="ECO:0000313" key="2">
    <source>
        <dbReference type="Proteomes" id="UP000683507"/>
    </source>
</evidence>
<reference evidence="1" key="1">
    <citation type="submission" date="2021-04" db="EMBL/GenBank/DDBJ databases">
        <authorList>
            <person name="Rodrigo-Torres L."/>
            <person name="Arahal R. D."/>
            <person name="Lucena T."/>
        </authorList>
    </citation>
    <scope>NUCLEOTIDE SEQUENCE</scope>
    <source>
        <strain evidence="1">AS29M-1</strain>
    </source>
</reference>
<name>A0A916JQT4_9FLAO</name>
<dbReference type="Gene3D" id="2.40.160.60">
    <property type="entry name" value="Outer membrane protein transport protein (OMPP1/FadL/TodX)"/>
    <property type="match status" value="1"/>
</dbReference>
<dbReference type="EMBL" id="OU015584">
    <property type="protein sequence ID" value="CAG5087873.1"/>
    <property type="molecule type" value="Genomic_DNA"/>
</dbReference>
<gene>
    <name evidence="1" type="ORF">CRYO30217_03606</name>
</gene>